<sequence>MSTVPGTTDDVVVAEPRVSTAWTVARWFTLAAFVVTVVALVLTGTREASYADLQRSLESGSVTHVRVEGGLEQFPGADDQVHGVTTVRLVWEQGWETRGTTVRQASSQSQLDAQATGVPHSGAVVGPVADELARHFPDVEVTYADPDRAWTSWGPWRMSSGTVAVLPAVVGVLWLLVLAAGPEPRHATRFAWFWLAFSPLVLLAVPAYLVLGARGAQEGRRRLTGGWAFLLMLVLHGAQEG</sequence>
<feature type="transmembrane region" description="Helical" evidence="1">
    <location>
        <begin position="158"/>
        <end position="179"/>
    </location>
</feature>
<reference evidence="2 3" key="1">
    <citation type="submission" date="2024-09" db="EMBL/GenBank/DDBJ databases">
        <authorList>
            <person name="Sun Q."/>
            <person name="Mori K."/>
        </authorList>
    </citation>
    <scope>NUCLEOTIDE SEQUENCE [LARGE SCALE GENOMIC DNA]</scope>
    <source>
        <strain evidence="2 3">JCM 12763</strain>
    </source>
</reference>
<feature type="transmembrane region" description="Helical" evidence="1">
    <location>
        <begin position="24"/>
        <end position="45"/>
    </location>
</feature>
<keyword evidence="1" id="KW-1133">Transmembrane helix</keyword>
<protein>
    <recommendedName>
        <fullName evidence="4">DUF3592 domain-containing protein</fullName>
    </recommendedName>
</protein>
<keyword evidence="1" id="KW-0812">Transmembrane</keyword>
<evidence type="ECO:0000313" key="2">
    <source>
        <dbReference type="EMBL" id="MFB9733022.1"/>
    </source>
</evidence>
<evidence type="ECO:0008006" key="4">
    <source>
        <dbReference type="Google" id="ProtNLM"/>
    </source>
</evidence>
<name>A0ABV5V5F5_9MICO</name>
<comment type="caution">
    <text evidence="2">The sequence shown here is derived from an EMBL/GenBank/DDBJ whole genome shotgun (WGS) entry which is preliminary data.</text>
</comment>
<dbReference type="EMBL" id="JBHMAX010000024">
    <property type="protein sequence ID" value="MFB9733022.1"/>
    <property type="molecule type" value="Genomic_DNA"/>
</dbReference>
<accession>A0ABV5V5F5</accession>
<evidence type="ECO:0000256" key="1">
    <source>
        <dbReference type="SAM" id="Phobius"/>
    </source>
</evidence>
<keyword evidence="1" id="KW-0472">Membrane</keyword>
<dbReference type="Proteomes" id="UP001589613">
    <property type="component" value="Unassembled WGS sequence"/>
</dbReference>
<gene>
    <name evidence="2" type="ORF">ACFFN0_13315</name>
</gene>
<evidence type="ECO:0000313" key="3">
    <source>
        <dbReference type="Proteomes" id="UP001589613"/>
    </source>
</evidence>
<organism evidence="2 3">
    <name type="scientific">Ornithinimicrobium kibberense</name>
    <dbReference type="NCBI Taxonomy" id="282060"/>
    <lineage>
        <taxon>Bacteria</taxon>
        <taxon>Bacillati</taxon>
        <taxon>Actinomycetota</taxon>
        <taxon>Actinomycetes</taxon>
        <taxon>Micrococcales</taxon>
        <taxon>Ornithinimicrobiaceae</taxon>
        <taxon>Ornithinimicrobium</taxon>
    </lineage>
</organism>
<proteinExistence type="predicted"/>
<dbReference type="RefSeq" id="WP_141338041.1">
    <property type="nucleotide sequence ID" value="NZ_JBHMAX010000024.1"/>
</dbReference>
<feature type="transmembrane region" description="Helical" evidence="1">
    <location>
        <begin position="191"/>
        <end position="211"/>
    </location>
</feature>
<keyword evidence="3" id="KW-1185">Reference proteome</keyword>